<dbReference type="CDD" id="cd03249">
    <property type="entry name" value="ABC_MTABC3_MDL1_MDL2"/>
    <property type="match status" value="2"/>
</dbReference>
<dbReference type="PROSITE" id="PS50893">
    <property type="entry name" value="ABC_TRANSPORTER_2"/>
    <property type="match status" value="2"/>
</dbReference>
<comment type="subcellular location">
    <subcellularLocation>
        <location evidence="1">Cell membrane</location>
        <topology evidence="1">Multi-pass membrane protein</topology>
    </subcellularLocation>
</comment>
<dbReference type="GO" id="GO:0005524">
    <property type="term" value="F:ATP binding"/>
    <property type="evidence" value="ECO:0007669"/>
    <property type="project" value="UniProtKB-KW"/>
</dbReference>
<evidence type="ECO:0000313" key="15">
    <source>
        <dbReference type="EMBL" id="GAX78363.1"/>
    </source>
</evidence>
<dbReference type="Gene3D" id="1.20.1560.10">
    <property type="entry name" value="ABC transporter type 1, transmembrane domain"/>
    <property type="match status" value="2"/>
</dbReference>
<keyword evidence="16" id="KW-1185">Reference proteome</keyword>
<dbReference type="InterPro" id="IPR011527">
    <property type="entry name" value="ABC1_TM_dom"/>
</dbReference>
<accession>A0A250X5L3</accession>
<dbReference type="SMART" id="SM00382">
    <property type="entry name" value="AAA"/>
    <property type="match status" value="2"/>
</dbReference>
<dbReference type="Proteomes" id="UP000232323">
    <property type="component" value="Unassembled WGS sequence"/>
</dbReference>
<feature type="region of interest" description="Disordered" evidence="11">
    <location>
        <begin position="1"/>
        <end position="29"/>
    </location>
</feature>
<evidence type="ECO:0000256" key="2">
    <source>
        <dbReference type="ARBA" id="ARBA00007577"/>
    </source>
</evidence>
<dbReference type="SUPFAM" id="SSF52540">
    <property type="entry name" value="P-loop containing nucleoside triphosphate hydrolases"/>
    <property type="match status" value="2"/>
</dbReference>
<feature type="transmembrane region" description="Helical" evidence="12">
    <location>
        <begin position="94"/>
        <end position="118"/>
    </location>
</feature>
<dbReference type="GO" id="GO:0005743">
    <property type="term" value="C:mitochondrial inner membrane"/>
    <property type="evidence" value="ECO:0007669"/>
    <property type="project" value="TreeGrafter"/>
</dbReference>
<evidence type="ECO:0000256" key="1">
    <source>
        <dbReference type="ARBA" id="ARBA00004651"/>
    </source>
</evidence>
<protein>
    <recommendedName>
        <fullName evidence="17">ATP-binding cassette transporter</fullName>
    </recommendedName>
</protein>
<dbReference type="GO" id="GO:0090374">
    <property type="term" value="P:oligopeptide export from mitochondrion"/>
    <property type="evidence" value="ECO:0007669"/>
    <property type="project" value="TreeGrafter"/>
</dbReference>
<sequence>MNSEARDEVDMVTKVAPDNDNATEKTGNAPQETVPYAKLFTYADNFDKLLMVIGTIGSMCNGSAWPMFALIFGDFTNTFGNPSAPDFMSKVSQIALYFVYLAIAALVAAYFQASFWMWTGNRQTAKLRQAYLSAVLRQDISYFDTQTSTGGLLQGLNDDSASVQQAISEKVGHFTQHMTTFVVGYIVAFSRGWDMTLVMLGTLPFLAAVGATLSKLTTMTAAKTEASYTKASSMAQQSISQIRTVAAYNGEEVSLKKYEDFLVYPLKVGIQQSIVSGVCNGAVFGIVFYTYAVAFIYGAWRVSTGNYTGGNVMSVLVAALLGGFSAGQAAPVMATFATGRMAGSRLFKVIERVPTIDVDNEEGDKPDVKEVKGQLELRDVYFSYPARLDTQVFRGFNLMVPAGKTVALVGSSGSGKSTAVQLIERFYDPEKGVVLLDGMDLRSLNLKWLRSQIGLVSQEPTLFATTIFENIRMGKPEASDEEVHQAAASANALRFINNLPLKFNTEVGERGLSLSGGQKQRIAIARAILKNPKIMLLDEATSALDTESERIVQDALNRMIVGRTTVVVAHRLSTIKDADHIVVVSEGQVAEQGSHAKLLEDPIGKYTTLVKLQMQEEGNKGGEAKKGGDSKSSDWSSAGDVEEVEESVDPDAVVSVPVPAVEEGGVKGGSRKGSLELRPFKKISLFKDASVTVDVEAGKGGLKGQVEGEKGEVEKKEEAEEANVPFSRLLMLNKPEWPHLAFGTLGAGAAGAVQPSFAFLLSTMISTFYNTAPSDIVSSASFLCWMFFAMGCGNLIAAFIMYWMFGVAGHRLAYRIRLQLYRAMLFSEIGWFDMPENASGILTTRLATDAVMIRGAVGDTIAVMIQNCVSMAYGLIIAFVYNWRMALLMLGALPFMISGSIIYYNNIRGLEQGTDKMFSGANQAVSDAVSSVRVVHAYNLKDQVCGLYVRMLSGTVKSLEKQSHVTGAMMGYSQFSLFSVYGLIIWFGGWLINAGLSDFTQMLVAFLAILLAAMGLAQSAAGFPDLGKAKTAIAHVFPIIDRKSKINVSDGKGIMPANLQGAIELQNVRFTYPARPSVVVFNNFNLSIPAGNTVALVGESGSGKSTIVGLIERFYDVDEGNVLLDGVNIKDYNLKWLRKHVGLVSQEPLLFSMSIIDNIRYGAPEATLEQVEAAAKAANAYDFIMKLPEGFDTLVGERGMQLSGGQKQRVAIARAVIKDPRIMLLDEATSALDARAEREVQEALDQIMVGRTSVVVAHRLSTIRNADLIALVFRGSILEQGNHDQLMAIPDGGYARLVAAQNGAKR</sequence>
<dbReference type="InterPro" id="IPR036640">
    <property type="entry name" value="ABC1_TM_sf"/>
</dbReference>
<feature type="transmembrane region" description="Helical" evidence="12">
    <location>
        <begin position="785"/>
        <end position="805"/>
    </location>
</feature>
<feature type="transmembrane region" description="Helical" evidence="12">
    <location>
        <begin position="861"/>
        <end position="881"/>
    </location>
</feature>
<dbReference type="Pfam" id="PF00005">
    <property type="entry name" value="ABC_tran"/>
    <property type="match status" value="2"/>
</dbReference>
<reference evidence="15 16" key="1">
    <citation type="submission" date="2017-08" db="EMBL/GenBank/DDBJ databases">
        <title>Acidophilic green algal genome provides insights into adaptation to an acidic environment.</title>
        <authorList>
            <person name="Hirooka S."/>
            <person name="Hirose Y."/>
            <person name="Kanesaki Y."/>
            <person name="Higuchi S."/>
            <person name="Fujiwara T."/>
            <person name="Onuma R."/>
            <person name="Era A."/>
            <person name="Ohbayashi R."/>
            <person name="Uzuka A."/>
            <person name="Nozaki H."/>
            <person name="Yoshikawa H."/>
            <person name="Miyagishima S.Y."/>
        </authorList>
    </citation>
    <scope>NUCLEOTIDE SEQUENCE [LARGE SCALE GENOMIC DNA]</scope>
    <source>
        <strain evidence="15 16">NIES-2499</strain>
    </source>
</reference>
<comment type="caution">
    <text evidence="15">The sequence shown here is derived from an EMBL/GenBank/DDBJ whole genome shotgun (WGS) entry which is preliminary data.</text>
</comment>
<keyword evidence="10" id="KW-0325">Glycoprotein</keyword>
<feature type="transmembrane region" description="Helical" evidence="12">
    <location>
        <begin position="887"/>
        <end position="907"/>
    </location>
</feature>
<dbReference type="PROSITE" id="PS50929">
    <property type="entry name" value="ABC_TM1F"/>
    <property type="match status" value="2"/>
</dbReference>
<gene>
    <name evidence="15" type="ORF">CEUSTIGMA_g5805.t1</name>
</gene>
<dbReference type="EMBL" id="BEGY01000032">
    <property type="protein sequence ID" value="GAX78363.1"/>
    <property type="molecule type" value="Genomic_DNA"/>
</dbReference>
<evidence type="ECO:0000256" key="9">
    <source>
        <dbReference type="ARBA" id="ARBA00023136"/>
    </source>
</evidence>
<dbReference type="Pfam" id="PF00664">
    <property type="entry name" value="ABC_membrane"/>
    <property type="match status" value="2"/>
</dbReference>
<evidence type="ECO:0000259" key="13">
    <source>
        <dbReference type="PROSITE" id="PS50893"/>
    </source>
</evidence>
<feature type="transmembrane region" description="Helical" evidence="12">
    <location>
        <begin position="195"/>
        <end position="213"/>
    </location>
</feature>
<evidence type="ECO:0000256" key="6">
    <source>
        <dbReference type="ARBA" id="ARBA00022741"/>
    </source>
</evidence>
<dbReference type="InterPro" id="IPR027417">
    <property type="entry name" value="P-loop_NTPase"/>
</dbReference>
<keyword evidence="8 12" id="KW-1133">Transmembrane helix</keyword>
<evidence type="ECO:0000256" key="4">
    <source>
        <dbReference type="ARBA" id="ARBA00022692"/>
    </source>
</evidence>
<evidence type="ECO:0000256" key="5">
    <source>
        <dbReference type="ARBA" id="ARBA00022737"/>
    </source>
</evidence>
<feature type="compositionally biased region" description="Acidic residues" evidence="11">
    <location>
        <begin position="640"/>
        <end position="649"/>
    </location>
</feature>
<feature type="domain" description="ABC transmembrane type-1" evidence="14">
    <location>
        <begin position="52"/>
        <end position="338"/>
    </location>
</feature>
<name>A0A250X5L3_9CHLO</name>
<keyword evidence="3" id="KW-0813">Transport</keyword>
<dbReference type="CDD" id="cd18577">
    <property type="entry name" value="ABC_6TM_Pgp_ABCB1_D1_like"/>
    <property type="match status" value="1"/>
</dbReference>
<feature type="compositionally biased region" description="Basic and acidic residues" evidence="11">
    <location>
        <begin position="618"/>
        <end position="632"/>
    </location>
</feature>
<keyword evidence="9 12" id="KW-0472">Membrane</keyword>
<dbReference type="GO" id="GO:0005886">
    <property type="term" value="C:plasma membrane"/>
    <property type="evidence" value="ECO:0007669"/>
    <property type="project" value="UniProtKB-SubCell"/>
</dbReference>
<dbReference type="GO" id="GO:0010328">
    <property type="term" value="F:auxin influx transmembrane transporter activity"/>
    <property type="evidence" value="ECO:0007669"/>
    <property type="project" value="UniProtKB-ARBA"/>
</dbReference>
<dbReference type="CDD" id="cd18578">
    <property type="entry name" value="ABC_6TM_Pgp_ABCB1_D2_like"/>
    <property type="match status" value="1"/>
</dbReference>
<feature type="transmembrane region" description="Helical" evidence="12">
    <location>
        <begin position="1002"/>
        <end position="1023"/>
    </location>
</feature>
<keyword evidence="4 12" id="KW-0812">Transmembrane</keyword>
<evidence type="ECO:0000256" key="11">
    <source>
        <dbReference type="SAM" id="MobiDB-lite"/>
    </source>
</evidence>
<dbReference type="GO" id="GO:0010329">
    <property type="term" value="F:auxin efflux transmembrane transporter activity"/>
    <property type="evidence" value="ECO:0007669"/>
    <property type="project" value="UniProtKB-ARBA"/>
</dbReference>
<dbReference type="Gene3D" id="3.40.50.300">
    <property type="entry name" value="P-loop containing nucleotide triphosphate hydrolases"/>
    <property type="match status" value="2"/>
</dbReference>
<dbReference type="InterPro" id="IPR003439">
    <property type="entry name" value="ABC_transporter-like_ATP-bd"/>
</dbReference>
<dbReference type="InterPro" id="IPR003593">
    <property type="entry name" value="AAA+_ATPase"/>
</dbReference>
<organism evidence="15 16">
    <name type="scientific">Chlamydomonas eustigma</name>
    <dbReference type="NCBI Taxonomy" id="1157962"/>
    <lineage>
        <taxon>Eukaryota</taxon>
        <taxon>Viridiplantae</taxon>
        <taxon>Chlorophyta</taxon>
        <taxon>core chlorophytes</taxon>
        <taxon>Chlorophyceae</taxon>
        <taxon>CS clade</taxon>
        <taxon>Chlamydomonadales</taxon>
        <taxon>Chlamydomonadaceae</taxon>
        <taxon>Chlamydomonas</taxon>
    </lineage>
</organism>
<feature type="transmembrane region" description="Helical" evidence="12">
    <location>
        <begin position="274"/>
        <end position="300"/>
    </location>
</feature>
<dbReference type="GO" id="GO:0016887">
    <property type="term" value="F:ATP hydrolysis activity"/>
    <property type="evidence" value="ECO:0007669"/>
    <property type="project" value="InterPro"/>
</dbReference>
<dbReference type="SUPFAM" id="SSF90123">
    <property type="entry name" value="ABC transporter transmembrane region"/>
    <property type="match status" value="2"/>
</dbReference>
<dbReference type="PANTHER" id="PTHR43394:SF16">
    <property type="entry name" value="ABC TRANSPORTER B FAMILY MEMBER 4-LIKE ISOFORM X1"/>
    <property type="match status" value="1"/>
</dbReference>
<evidence type="ECO:0000313" key="16">
    <source>
        <dbReference type="Proteomes" id="UP000232323"/>
    </source>
</evidence>
<dbReference type="InterPro" id="IPR039421">
    <property type="entry name" value="Type_1_exporter"/>
</dbReference>
<feature type="domain" description="ABC transmembrane type-1" evidence="14">
    <location>
        <begin position="741"/>
        <end position="1028"/>
    </location>
</feature>
<feature type="transmembrane region" description="Helical" evidence="12">
    <location>
        <begin position="312"/>
        <end position="338"/>
    </location>
</feature>
<evidence type="ECO:0000256" key="7">
    <source>
        <dbReference type="ARBA" id="ARBA00022840"/>
    </source>
</evidence>
<dbReference type="InterPro" id="IPR017871">
    <property type="entry name" value="ABC_transporter-like_CS"/>
</dbReference>
<feature type="region of interest" description="Disordered" evidence="11">
    <location>
        <begin position="618"/>
        <end position="656"/>
    </location>
</feature>
<feature type="domain" description="ABC transporter" evidence="13">
    <location>
        <begin position="375"/>
        <end position="611"/>
    </location>
</feature>
<proteinExistence type="inferred from homology"/>
<dbReference type="PANTHER" id="PTHR43394">
    <property type="entry name" value="ATP-DEPENDENT PERMEASE MDL1, MITOCHONDRIAL"/>
    <property type="match status" value="1"/>
</dbReference>
<feature type="transmembrane region" description="Helical" evidence="12">
    <location>
        <begin position="975"/>
        <end position="996"/>
    </location>
</feature>
<feature type="domain" description="ABC transporter" evidence="13">
    <location>
        <begin position="1063"/>
        <end position="1299"/>
    </location>
</feature>
<feature type="transmembrane region" description="Helical" evidence="12">
    <location>
        <begin position="49"/>
        <end position="73"/>
    </location>
</feature>
<dbReference type="OrthoDB" id="6500128at2759"/>
<evidence type="ECO:0000256" key="10">
    <source>
        <dbReference type="ARBA" id="ARBA00023180"/>
    </source>
</evidence>
<comment type="similarity">
    <text evidence="2">Belongs to the ABC transporter superfamily. ABCB family. Multidrug resistance exporter (TC 3.A.1.201) subfamily.</text>
</comment>
<keyword evidence="7" id="KW-0067">ATP-binding</keyword>
<dbReference type="FunFam" id="1.20.1560.10:FF:000009">
    <property type="entry name" value="ABC transporter B family member 1"/>
    <property type="match status" value="1"/>
</dbReference>
<evidence type="ECO:0008006" key="17">
    <source>
        <dbReference type="Google" id="ProtNLM"/>
    </source>
</evidence>
<dbReference type="GO" id="GO:0015421">
    <property type="term" value="F:ABC-type oligopeptide transporter activity"/>
    <property type="evidence" value="ECO:0007669"/>
    <property type="project" value="TreeGrafter"/>
</dbReference>
<keyword evidence="6" id="KW-0547">Nucleotide-binding</keyword>
<dbReference type="STRING" id="1157962.A0A250X5L3"/>
<evidence type="ECO:0000256" key="3">
    <source>
        <dbReference type="ARBA" id="ARBA00022448"/>
    </source>
</evidence>
<evidence type="ECO:0000256" key="8">
    <source>
        <dbReference type="ARBA" id="ARBA00022989"/>
    </source>
</evidence>
<feature type="compositionally biased region" description="Basic and acidic residues" evidence="11">
    <location>
        <begin position="1"/>
        <end position="11"/>
    </location>
</feature>
<dbReference type="PROSITE" id="PS00211">
    <property type="entry name" value="ABC_TRANSPORTER_1"/>
    <property type="match status" value="2"/>
</dbReference>
<evidence type="ECO:0000256" key="12">
    <source>
        <dbReference type="SAM" id="Phobius"/>
    </source>
</evidence>
<feature type="transmembrane region" description="Helical" evidence="12">
    <location>
        <begin position="740"/>
        <end position="765"/>
    </location>
</feature>
<dbReference type="FunFam" id="3.40.50.300:FF:000066">
    <property type="entry name" value="ABC transporter B family member 1"/>
    <property type="match status" value="2"/>
</dbReference>
<keyword evidence="5" id="KW-0677">Repeat</keyword>
<evidence type="ECO:0000259" key="14">
    <source>
        <dbReference type="PROSITE" id="PS50929"/>
    </source>
</evidence>